<reference evidence="3 5" key="2">
    <citation type="journal article" date="2013" name="Nature">
        <title>Insights into bilaterian evolution from three spiralian genomes.</title>
        <authorList>
            <person name="Simakov O."/>
            <person name="Marletaz F."/>
            <person name="Cho S.J."/>
            <person name="Edsinger-Gonzales E."/>
            <person name="Havlak P."/>
            <person name="Hellsten U."/>
            <person name="Kuo D.H."/>
            <person name="Larsson T."/>
            <person name="Lv J."/>
            <person name="Arendt D."/>
            <person name="Savage R."/>
            <person name="Osoegawa K."/>
            <person name="de Jong P."/>
            <person name="Grimwood J."/>
            <person name="Chapman J.A."/>
            <person name="Shapiro H."/>
            <person name="Aerts A."/>
            <person name="Otillar R.P."/>
            <person name="Terry A.Y."/>
            <person name="Boore J.L."/>
            <person name="Grigoriev I.V."/>
            <person name="Lindberg D.R."/>
            <person name="Seaver E.C."/>
            <person name="Weisblat D.A."/>
            <person name="Putnam N.H."/>
            <person name="Rokhsar D.S."/>
        </authorList>
    </citation>
    <scope>NUCLEOTIDE SEQUENCE</scope>
    <source>
        <strain evidence="3 5">I ESC-2004</strain>
    </source>
</reference>
<evidence type="ECO:0000313" key="4">
    <source>
        <dbReference type="EnsemblMetazoa" id="CapteP199179"/>
    </source>
</evidence>
<dbReference type="EMBL" id="AMQN01004240">
    <property type="status" value="NOT_ANNOTATED_CDS"/>
    <property type="molecule type" value="Genomic_DNA"/>
</dbReference>
<reference evidence="5" key="1">
    <citation type="submission" date="2012-12" db="EMBL/GenBank/DDBJ databases">
        <authorList>
            <person name="Hellsten U."/>
            <person name="Grimwood J."/>
            <person name="Chapman J.A."/>
            <person name="Shapiro H."/>
            <person name="Aerts A."/>
            <person name="Otillar R.P."/>
            <person name="Terry A.Y."/>
            <person name="Boore J.L."/>
            <person name="Simakov O."/>
            <person name="Marletaz F."/>
            <person name="Cho S.-J."/>
            <person name="Edsinger-Gonzales E."/>
            <person name="Havlak P."/>
            <person name="Kuo D.-H."/>
            <person name="Larsson T."/>
            <person name="Lv J."/>
            <person name="Arendt D."/>
            <person name="Savage R."/>
            <person name="Osoegawa K."/>
            <person name="de Jong P."/>
            <person name="Lindberg D.R."/>
            <person name="Seaver E.C."/>
            <person name="Weisblat D.A."/>
            <person name="Putnam N.H."/>
            <person name="Grigoriev I.V."/>
            <person name="Rokhsar D.S."/>
        </authorList>
    </citation>
    <scope>NUCLEOTIDE SEQUENCE</scope>
    <source>
        <strain evidence="5">I ESC-2004</strain>
    </source>
</reference>
<feature type="compositionally biased region" description="Basic and acidic residues" evidence="1">
    <location>
        <begin position="35"/>
        <end position="50"/>
    </location>
</feature>
<dbReference type="EnsemblMetazoa" id="CapteT199179">
    <property type="protein sequence ID" value="CapteP199179"/>
    <property type="gene ID" value="CapteG199179"/>
</dbReference>
<protein>
    <submittedName>
        <fullName evidence="3 4">Uncharacterized protein</fullName>
    </submittedName>
</protein>
<keyword evidence="5" id="KW-1185">Reference proteome</keyword>
<organism evidence="3">
    <name type="scientific">Capitella teleta</name>
    <name type="common">Polychaete worm</name>
    <dbReference type="NCBI Taxonomy" id="283909"/>
    <lineage>
        <taxon>Eukaryota</taxon>
        <taxon>Metazoa</taxon>
        <taxon>Spiralia</taxon>
        <taxon>Lophotrochozoa</taxon>
        <taxon>Annelida</taxon>
        <taxon>Polychaeta</taxon>
        <taxon>Sedentaria</taxon>
        <taxon>Scolecida</taxon>
        <taxon>Capitellidae</taxon>
        <taxon>Capitella</taxon>
    </lineage>
</organism>
<evidence type="ECO:0000256" key="1">
    <source>
        <dbReference type="SAM" id="MobiDB-lite"/>
    </source>
</evidence>
<evidence type="ECO:0000313" key="5">
    <source>
        <dbReference type="Proteomes" id="UP000014760"/>
    </source>
</evidence>
<dbReference type="AlphaFoldDB" id="R7VJS0"/>
<sequence>MRSFLCLVGVIAVIHLDYVIGSHSDCNQMQGSPEDADKQEEKQSEMEEAIRRRKPCISGSIDLEDYLDQKEDIFKDDMTFSQLKDKLHDGVRYVREEYWSNLVDSMFQRPHHREGIDPDDDVTIEVVDEDL</sequence>
<keyword evidence="2" id="KW-0732">Signal</keyword>
<gene>
    <name evidence="3" type="ORF">CAPTEDRAFT_199179</name>
</gene>
<reference evidence="4" key="3">
    <citation type="submission" date="2015-06" db="UniProtKB">
        <authorList>
            <consortium name="EnsemblMetazoa"/>
        </authorList>
    </citation>
    <scope>IDENTIFICATION</scope>
</reference>
<dbReference type="EMBL" id="AMQN01004239">
    <property type="status" value="NOT_ANNOTATED_CDS"/>
    <property type="molecule type" value="Genomic_DNA"/>
</dbReference>
<proteinExistence type="predicted"/>
<name>R7VJS0_CAPTE</name>
<dbReference type="HOGENOM" id="CLU_1929544_0_0_1"/>
<evidence type="ECO:0000313" key="3">
    <source>
        <dbReference type="EMBL" id="ELU16716.1"/>
    </source>
</evidence>
<dbReference type="Proteomes" id="UP000014760">
    <property type="component" value="Unassembled WGS sequence"/>
</dbReference>
<evidence type="ECO:0000256" key="2">
    <source>
        <dbReference type="SAM" id="SignalP"/>
    </source>
</evidence>
<dbReference type="EMBL" id="KB292985">
    <property type="protein sequence ID" value="ELU16716.1"/>
    <property type="molecule type" value="Genomic_DNA"/>
</dbReference>
<feature type="region of interest" description="Disordered" evidence="1">
    <location>
        <begin position="27"/>
        <end position="51"/>
    </location>
</feature>
<feature type="signal peptide" evidence="2">
    <location>
        <begin position="1"/>
        <end position="21"/>
    </location>
</feature>
<feature type="chain" id="PRO_5008789117" evidence="2">
    <location>
        <begin position="22"/>
        <end position="131"/>
    </location>
</feature>
<accession>R7VJS0</accession>